<dbReference type="GO" id="GO:0003677">
    <property type="term" value="F:DNA binding"/>
    <property type="evidence" value="ECO:0007669"/>
    <property type="project" value="UniProtKB-KW"/>
</dbReference>
<dbReference type="Gene3D" id="1.10.10.60">
    <property type="entry name" value="Homeodomain-like"/>
    <property type="match status" value="1"/>
</dbReference>
<dbReference type="InterPro" id="IPR003018">
    <property type="entry name" value="GAF"/>
</dbReference>
<dbReference type="InterPro" id="IPR025736">
    <property type="entry name" value="PucR_C-HTH_dom"/>
</dbReference>
<dbReference type="Pfam" id="PF25601">
    <property type="entry name" value="AAA_lid_14"/>
    <property type="match status" value="1"/>
</dbReference>
<accession>A0A1A9EXL3</accession>
<dbReference type="AlphaFoldDB" id="A0A1A9EXL3"/>
<evidence type="ECO:0000256" key="3">
    <source>
        <dbReference type="ARBA" id="ARBA00023015"/>
    </source>
</evidence>
<dbReference type="InterPro" id="IPR002078">
    <property type="entry name" value="Sigma_54_int"/>
</dbReference>
<dbReference type="InterPro" id="IPR025943">
    <property type="entry name" value="Sigma_54_int_dom_ATP-bd_2"/>
</dbReference>
<feature type="region of interest" description="Disordered" evidence="6">
    <location>
        <begin position="602"/>
        <end position="621"/>
    </location>
</feature>
<evidence type="ECO:0000256" key="1">
    <source>
        <dbReference type="ARBA" id="ARBA00022741"/>
    </source>
</evidence>
<dbReference type="SMART" id="SM00382">
    <property type="entry name" value="AAA"/>
    <property type="match status" value="1"/>
</dbReference>
<dbReference type="InterPro" id="IPR058031">
    <property type="entry name" value="AAA_lid_NorR"/>
</dbReference>
<evidence type="ECO:0000313" key="9">
    <source>
        <dbReference type="Proteomes" id="UP000078070"/>
    </source>
</evidence>
<dbReference type="SUPFAM" id="SSF52540">
    <property type="entry name" value="P-loop containing nucleoside triphosphate hydrolases"/>
    <property type="match status" value="1"/>
</dbReference>
<dbReference type="OrthoDB" id="9804019at2"/>
<dbReference type="SUPFAM" id="SSF46689">
    <property type="entry name" value="Homeodomain-like"/>
    <property type="match status" value="1"/>
</dbReference>
<dbReference type="InterPro" id="IPR029016">
    <property type="entry name" value="GAF-like_dom_sf"/>
</dbReference>
<dbReference type="PANTHER" id="PTHR32071">
    <property type="entry name" value="TRANSCRIPTIONAL REGULATORY PROTEIN"/>
    <property type="match status" value="1"/>
</dbReference>
<feature type="compositionally biased region" description="Low complexity" evidence="6">
    <location>
        <begin position="605"/>
        <end position="621"/>
    </location>
</feature>
<dbReference type="PROSITE" id="PS00675">
    <property type="entry name" value="SIGMA54_INTERACT_1"/>
    <property type="match status" value="1"/>
</dbReference>
<evidence type="ECO:0000256" key="4">
    <source>
        <dbReference type="ARBA" id="ARBA00023125"/>
    </source>
</evidence>
<reference evidence="9" key="1">
    <citation type="submission" date="2016-05" db="EMBL/GenBank/DDBJ databases">
        <authorList>
            <person name="Baek K."/>
            <person name="Yang S.-J."/>
        </authorList>
    </citation>
    <scope>NUCLEOTIDE SEQUENCE [LARGE SCALE GENOMIC DNA]</scope>
    <source>
        <strain evidence="9">ST58-10</strain>
    </source>
</reference>
<gene>
    <name evidence="8" type="ORF">A8C75_06995</name>
</gene>
<dbReference type="Gene3D" id="3.40.50.300">
    <property type="entry name" value="P-loop containing nucleotide triphosphate hydrolases"/>
    <property type="match status" value="1"/>
</dbReference>
<dbReference type="Gene3D" id="1.10.8.60">
    <property type="match status" value="1"/>
</dbReference>
<dbReference type="Gene3D" id="3.30.450.40">
    <property type="match status" value="1"/>
</dbReference>
<dbReference type="FunFam" id="3.40.50.300:FF:000006">
    <property type="entry name" value="DNA-binding transcriptional regulator NtrC"/>
    <property type="match status" value="1"/>
</dbReference>
<dbReference type="GO" id="GO:0006355">
    <property type="term" value="P:regulation of DNA-templated transcription"/>
    <property type="evidence" value="ECO:0007669"/>
    <property type="project" value="InterPro"/>
</dbReference>
<dbReference type="PANTHER" id="PTHR32071:SF77">
    <property type="entry name" value="TRANSCRIPTIONAL REGULATORY PROTEIN"/>
    <property type="match status" value="1"/>
</dbReference>
<dbReference type="Pfam" id="PF13556">
    <property type="entry name" value="HTH_30"/>
    <property type="match status" value="1"/>
</dbReference>
<dbReference type="CDD" id="cd00009">
    <property type="entry name" value="AAA"/>
    <property type="match status" value="1"/>
</dbReference>
<proteinExistence type="predicted"/>
<keyword evidence="9" id="KW-1185">Reference proteome</keyword>
<feature type="region of interest" description="Disordered" evidence="6">
    <location>
        <begin position="296"/>
        <end position="318"/>
    </location>
</feature>
<dbReference type="Proteomes" id="UP000078070">
    <property type="component" value="Chromosome"/>
</dbReference>
<keyword evidence="1" id="KW-0547">Nucleotide-binding</keyword>
<evidence type="ECO:0000313" key="8">
    <source>
        <dbReference type="EMBL" id="ANG62263.1"/>
    </source>
</evidence>
<sequence length="662" mass="73580">MRIPNSDTEHDSLILDSWDRCRSFGLEHDSQPGLQQLGSSECKVLREEHNSLVHTTGQEVLPFYENILSNSKCMILLTDCRGQVLNGWGDQRFVGQRQKAFFQQGTSWLEKTHGTNAIGTAIASGQAVQVQRDEHFLKANRFMIGSAAPIFDVNRDLLGVLDVSSDAYLPQAHTLGMVKLMSQSVENRLIINTFGAEHFLLTFNTNLDNLDSQWSGLLVFNEEGTIISANRRAELLLGYDLALVSISQLFDCPLRELKNQPELQPLQLRTPGQHHMYGVVKRPIERVIQAVDFRQHKADGNSTPPGSPSGDNRTAPTAGNGVIGLDQIGYGDARVDRCVRQAERIIEKDIPILIHGETGVGKEVFVKALHQHSSRSRFALVAVNCAAIPGELVESELFGYEKGAFTGASNKGAIGLIRKAHKGTLFLDEIGEMPLQAQARLLRVLQERKVTPLGSTESYPVDIKLVSATNRCLRSQVQEGLFRQDLYYRVTGLNIELPPLRERTDRRNLFQQVHLMHRDPSQSAPLSEELLNLFDQHPWPGNIRQLISVLQIALAMADEDAIEPWHLPDDFFQDIEQQRNALPEPTGSAPVNTLTTRTLPEKEAAPWPASTAAAPAQDATSTDETLAAYSLHEGNISRTAKALGISRNTLYKRLRDLGLRQS</sequence>
<feature type="compositionally biased region" description="Polar residues" evidence="6">
    <location>
        <begin position="300"/>
        <end position="317"/>
    </location>
</feature>
<dbReference type="EMBL" id="CP015839">
    <property type="protein sequence ID" value="ANG62263.1"/>
    <property type="molecule type" value="Genomic_DNA"/>
</dbReference>
<dbReference type="InterPro" id="IPR025662">
    <property type="entry name" value="Sigma_54_int_dom_ATP-bd_1"/>
</dbReference>
<dbReference type="InterPro" id="IPR003593">
    <property type="entry name" value="AAA+_ATPase"/>
</dbReference>
<evidence type="ECO:0000259" key="7">
    <source>
        <dbReference type="PROSITE" id="PS50045"/>
    </source>
</evidence>
<dbReference type="PROSITE" id="PS00676">
    <property type="entry name" value="SIGMA54_INTERACT_2"/>
    <property type="match status" value="1"/>
</dbReference>
<keyword evidence="3" id="KW-0805">Transcription regulation</keyword>
<dbReference type="Pfam" id="PF00158">
    <property type="entry name" value="Sigma54_activat"/>
    <property type="match status" value="1"/>
</dbReference>
<organism evidence="8 9">
    <name type="scientific">Marinobacterium aestuarii</name>
    <dbReference type="NCBI Taxonomy" id="1821621"/>
    <lineage>
        <taxon>Bacteria</taxon>
        <taxon>Pseudomonadati</taxon>
        <taxon>Pseudomonadota</taxon>
        <taxon>Gammaproteobacteria</taxon>
        <taxon>Oceanospirillales</taxon>
        <taxon>Oceanospirillaceae</taxon>
        <taxon>Marinobacterium</taxon>
    </lineage>
</organism>
<reference evidence="8 9" key="2">
    <citation type="journal article" date="2018" name="Int. J. Syst. Evol. Microbiol.">
        <title>Marinobacterium aestuarii sp. nov., a benzene-degrading marine bacterium isolated from estuary sediment.</title>
        <authorList>
            <person name="Bae S.S."/>
            <person name="Jung J."/>
            <person name="Chung D."/>
            <person name="Baek K."/>
        </authorList>
    </citation>
    <scope>NUCLEOTIDE SEQUENCE [LARGE SCALE GENOMIC DNA]</scope>
    <source>
        <strain evidence="8 9">ST58-10</strain>
    </source>
</reference>
<keyword evidence="2" id="KW-0067">ATP-binding</keyword>
<dbReference type="GO" id="GO:0005524">
    <property type="term" value="F:ATP binding"/>
    <property type="evidence" value="ECO:0007669"/>
    <property type="project" value="UniProtKB-KW"/>
</dbReference>
<dbReference type="KEGG" id="mars:A8C75_06995"/>
<name>A0A1A9EXL3_9GAMM</name>
<evidence type="ECO:0000256" key="5">
    <source>
        <dbReference type="ARBA" id="ARBA00023163"/>
    </source>
</evidence>
<protein>
    <submittedName>
        <fullName evidence="8">Sigma-54-dependent Fis family transcriptional regulator</fullName>
    </submittedName>
</protein>
<dbReference type="PROSITE" id="PS50045">
    <property type="entry name" value="SIGMA54_INTERACT_4"/>
    <property type="match status" value="1"/>
</dbReference>
<dbReference type="InterPro" id="IPR009057">
    <property type="entry name" value="Homeodomain-like_sf"/>
</dbReference>
<evidence type="ECO:0000256" key="6">
    <source>
        <dbReference type="SAM" id="MobiDB-lite"/>
    </source>
</evidence>
<dbReference type="RefSeq" id="WP_067379932.1">
    <property type="nucleotide sequence ID" value="NZ_CP015839.1"/>
</dbReference>
<feature type="domain" description="Sigma-54 factor interaction" evidence="7">
    <location>
        <begin position="335"/>
        <end position="555"/>
    </location>
</feature>
<evidence type="ECO:0000256" key="2">
    <source>
        <dbReference type="ARBA" id="ARBA00022840"/>
    </source>
</evidence>
<keyword evidence="5" id="KW-0804">Transcription</keyword>
<dbReference type="Pfam" id="PF01590">
    <property type="entry name" value="GAF"/>
    <property type="match status" value="1"/>
</dbReference>
<keyword evidence="4" id="KW-0238">DNA-binding</keyword>
<dbReference type="InterPro" id="IPR027417">
    <property type="entry name" value="P-loop_NTPase"/>
</dbReference>